<reference evidence="2 3" key="1">
    <citation type="submission" date="2021-02" db="EMBL/GenBank/DDBJ databases">
        <title>Paracoccus methylovroum sp.nov., a new methanol and methylamine utilizing methylotrophic denitrifer.</title>
        <authorList>
            <person name="Timsy T."/>
            <person name="Behrendt U."/>
            <person name="Ulrich A."/>
            <person name="Spanner T."/>
            <person name="Foesel B.U."/>
            <person name="Horn M.A."/>
            <person name="Kolb S."/>
        </authorList>
    </citation>
    <scope>NUCLEOTIDE SEQUENCE [LARGE SCALE GENOMIC DNA]</scope>
    <source>
        <strain evidence="2 3">H4-D09</strain>
    </source>
</reference>
<gene>
    <name evidence="2" type="ORF">JWJ88_03025</name>
</gene>
<dbReference type="InterPro" id="IPR012685">
    <property type="entry name" value="CHP02304_F390_synth-rel"/>
</dbReference>
<accession>A0ABX7JIP5</accession>
<dbReference type="PANTHER" id="PTHR36932:SF1">
    <property type="entry name" value="CAPSULAR POLYSACCHARIDE BIOSYNTHESIS PROTEIN"/>
    <property type="match status" value="1"/>
</dbReference>
<evidence type="ECO:0000256" key="1">
    <source>
        <dbReference type="SAM" id="MobiDB-lite"/>
    </source>
</evidence>
<dbReference type="InterPro" id="IPR042099">
    <property type="entry name" value="ANL_N_sf"/>
</dbReference>
<name>A0ABX7JIP5_9RHOB</name>
<dbReference type="SUPFAM" id="SSF56801">
    <property type="entry name" value="Acetyl-CoA synthetase-like"/>
    <property type="match status" value="1"/>
</dbReference>
<sequence>MSLTAFLSSRYAAFPSRDAIEMHQAAAFRRFRARAMPRSPFYRDMADLPLDRLPRMDKARLMENFSRVNTCGIDREAAFQAAIRAEGSRDFRPMIGNVSVGLSTGTSGQRGLFLATPRERRLWAAIMLGRFWPNLARPQRVAFFMRADNALYRSISNPLVRFGFFDLLSPFEAQIPRLAALNPTVLIAPARQLGLLAQMQAAGELALTPSRVISVAETLSPEDAQAIRSAFDRPVDQVYQATEGVLAMTCRAGNLHLNERWLRIDREVIDAETGAFCPIIHDFTRESLPILNYRLNDVLVPDPRPCPCGCASTRIARIEGREDDMLWWRSGRSRRMVSAEAIRTTIACLPQSLRDYRVIQQGEELHLWLEGAGVGADGALSTAFEDLAKRLDCALPRLVFHNGLPDERDEKKRRRIKVLPGAASLGPPDQETPLSDLRSGKTIPVVSRSAASSASPG</sequence>
<dbReference type="Proteomes" id="UP000663629">
    <property type="component" value="Chromosome 1"/>
</dbReference>
<organism evidence="2 3">
    <name type="scientific">Paracoccus methylovorus</name>
    <dbReference type="NCBI Taxonomy" id="2812658"/>
    <lineage>
        <taxon>Bacteria</taxon>
        <taxon>Pseudomonadati</taxon>
        <taxon>Pseudomonadota</taxon>
        <taxon>Alphaproteobacteria</taxon>
        <taxon>Rhodobacterales</taxon>
        <taxon>Paracoccaceae</taxon>
        <taxon>Paracoccus</taxon>
    </lineage>
</organism>
<dbReference type="EMBL" id="CP070368">
    <property type="protein sequence ID" value="QRZ13654.1"/>
    <property type="molecule type" value="Genomic_DNA"/>
</dbReference>
<dbReference type="Gene3D" id="3.40.50.12780">
    <property type="entry name" value="N-terminal domain of ligase-like"/>
    <property type="match status" value="1"/>
</dbReference>
<dbReference type="InterPro" id="IPR053158">
    <property type="entry name" value="CapK_Type1_Caps_Biosynth"/>
</dbReference>
<dbReference type="RefSeq" id="WP_205294638.1">
    <property type="nucleotide sequence ID" value="NZ_CP070368.1"/>
</dbReference>
<evidence type="ECO:0000313" key="3">
    <source>
        <dbReference type="Proteomes" id="UP000663629"/>
    </source>
</evidence>
<dbReference type="NCBIfam" id="TIGR02304">
    <property type="entry name" value="aden_form_hyp"/>
    <property type="match status" value="1"/>
</dbReference>
<feature type="compositionally biased region" description="Low complexity" evidence="1">
    <location>
        <begin position="447"/>
        <end position="457"/>
    </location>
</feature>
<feature type="region of interest" description="Disordered" evidence="1">
    <location>
        <begin position="410"/>
        <end position="457"/>
    </location>
</feature>
<evidence type="ECO:0000313" key="2">
    <source>
        <dbReference type="EMBL" id="QRZ13654.1"/>
    </source>
</evidence>
<proteinExistence type="predicted"/>
<dbReference type="PANTHER" id="PTHR36932">
    <property type="entry name" value="CAPSULAR POLYSACCHARIDE BIOSYNTHESIS PROTEIN"/>
    <property type="match status" value="1"/>
</dbReference>
<protein>
    <submittedName>
        <fullName evidence="2">Adenylate synthase</fullName>
    </submittedName>
</protein>
<keyword evidence="3" id="KW-1185">Reference proteome</keyword>